<dbReference type="FunFam" id="1.10.10.10:FF:000001">
    <property type="entry name" value="LysR family transcriptional regulator"/>
    <property type="match status" value="1"/>
</dbReference>
<evidence type="ECO:0000313" key="7">
    <source>
        <dbReference type="EMBL" id="QBK29530.1"/>
    </source>
</evidence>
<dbReference type="GeneID" id="90766120"/>
<dbReference type="AlphaFoldDB" id="A0A4P6UZT4"/>
<dbReference type="InterPro" id="IPR058163">
    <property type="entry name" value="LysR-type_TF_proteobact-type"/>
</dbReference>
<feature type="domain" description="HTH lysR-type" evidence="6">
    <location>
        <begin position="1"/>
        <end position="59"/>
    </location>
</feature>
<keyword evidence="2" id="KW-0805">Transcription regulation</keyword>
<evidence type="ECO:0000256" key="3">
    <source>
        <dbReference type="ARBA" id="ARBA00023125"/>
    </source>
</evidence>
<dbReference type="PROSITE" id="PS50931">
    <property type="entry name" value="HTH_LYSR"/>
    <property type="match status" value="1"/>
</dbReference>
<name>A0A4P6UZT4_9HYPH</name>
<comment type="similarity">
    <text evidence="1">Belongs to the LysR transcriptional regulatory family.</text>
</comment>
<evidence type="ECO:0000256" key="4">
    <source>
        <dbReference type="ARBA" id="ARBA00023163"/>
    </source>
</evidence>
<evidence type="ECO:0000256" key="2">
    <source>
        <dbReference type="ARBA" id="ARBA00023015"/>
    </source>
</evidence>
<proteinExistence type="inferred from homology"/>
<feature type="region of interest" description="Disordered" evidence="5">
    <location>
        <begin position="303"/>
        <end position="350"/>
    </location>
</feature>
<dbReference type="RefSeq" id="WP_131615238.1">
    <property type="nucleotide sequence ID" value="NZ_CP036532.1"/>
</dbReference>
<evidence type="ECO:0000256" key="5">
    <source>
        <dbReference type="SAM" id="MobiDB-lite"/>
    </source>
</evidence>
<dbReference type="SUPFAM" id="SSF46785">
    <property type="entry name" value="Winged helix' DNA-binding domain"/>
    <property type="match status" value="1"/>
</dbReference>
<protein>
    <submittedName>
        <fullName evidence="7">LysR family transcriptional regulator</fullName>
    </submittedName>
</protein>
<dbReference type="Proteomes" id="UP000293719">
    <property type="component" value="Chromosome"/>
</dbReference>
<evidence type="ECO:0000256" key="1">
    <source>
        <dbReference type="ARBA" id="ARBA00009437"/>
    </source>
</evidence>
<dbReference type="GO" id="GO:0003677">
    <property type="term" value="F:DNA binding"/>
    <property type="evidence" value="ECO:0007669"/>
    <property type="project" value="UniProtKB-KW"/>
</dbReference>
<dbReference type="Gene3D" id="1.10.10.10">
    <property type="entry name" value="Winged helix-like DNA-binding domain superfamily/Winged helix DNA-binding domain"/>
    <property type="match status" value="1"/>
</dbReference>
<evidence type="ECO:0000313" key="8">
    <source>
        <dbReference type="Proteomes" id="UP000293719"/>
    </source>
</evidence>
<dbReference type="KEGG" id="rpod:E0E05_02330"/>
<sequence>MSNFGDLEIFARVVAAGSMSAAGRELGLSPAVVSKRLRRLEDRLGTRLLQRTTRQIALTEAGQGFYERVVAILAGVEEAEAFVSRRSAMARGTLKVSAPTSFGRMHIAPHLIPFMKANPDLSVNMLLSDDLVDIVGDGFDVAIRIAELADSSLVARKLAPVRRVLCATPDYLEENGTPETLAELAEHNCLTHQTSDTWRLEGPDGPVTVRPHGNLSTNSSEVIREAVLAGLGIALRSTWDIGKELSAGKLVQVLPDHHGSTNTAIYAIYPSRQFLPVKVRLFIDYFAELFGSEPYWERGVPATVPDIRPQPDGADGTEAGGSGGRTATGPVRGGYRANGQGRDETAPAGE</sequence>
<dbReference type="EMBL" id="CP036532">
    <property type="protein sequence ID" value="QBK29530.1"/>
    <property type="molecule type" value="Genomic_DNA"/>
</dbReference>
<dbReference type="OrthoDB" id="9786526at2"/>
<dbReference type="Gene3D" id="3.40.190.290">
    <property type="match status" value="1"/>
</dbReference>
<reference evidence="7 8" key="1">
    <citation type="journal article" date="2017" name="Int. J. Syst. Evol. Microbiol.">
        <title>Roseitalea porphyridii gen. nov., sp. nov., isolated from a red alga, and reclassification of Hoeflea suaedae Chung et al. 2013 as Pseudohoeflea suaedae gen. nov., comb. nov.</title>
        <authorList>
            <person name="Hyeon J.W."/>
            <person name="Jeong S.E."/>
            <person name="Baek K."/>
            <person name="Jeon C.O."/>
        </authorList>
    </citation>
    <scope>NUCLEOTIDE SEQUENCE [LARGE SCALE GENOMIC DNA]</scope>
    <source>
        <strain evidence="7 8">MA7-20</strain>
    </source>
</reference>
<dbReference type="GO" id="GO:0003700">
    <property type="term" value="F:DNA-binding transcription factor activity"/>
    <property type="evidence" value="ECO:0007669"/>
    <property type="project" value="InterPro"/>
</dbReference>
<dbReference type="SUPFAM" id="SSF53850">
    <property type="entry name" value="Periplasmic binding protein-like II"/>
    <property type="match status" value="1"/>
</dbReference>
<dbReference type="InterPro" id="IPR000847">
    <property type="entry name" value="LysR_HTH_N"/>
</dbReference>
<organism evidence="7 8">
    <name type="scientific">Roseitalea porphyridii</name>
    <dbReference type="NCBI Taxonomy" id="1852022"/>
    <lineage>
        <taxon>Bacteria</taxon>
        <taxon>Pseudomonadati</taxon>
        <taxon>Pseudomonadota</taxon>
        <taxon>Alphaproteobacteria</taxon>
        <taxon>Hyphomicrobiales</taxon>
        <taxon>Ahrensiaceae</taxon>
        <taxon>Roseitalea</taxon>
    </lineage>
</organism>
<dbReference type="InterPro" id="IPR036388">
    <property type="entry name" value="WH-like_DNA-bd_sf"/>
</dbReference>
<dbReference type="CDD" id="cd08422">
    <property type="entry name" value="PBP2_CrgA_like"/>
    <property type="match status" value="1"/>
</dbReference>
<dbReference type="PANTHER" id="PTHR30537:SF5">
    <property type="entry name" value="HTH-TYPE TRANSCRIPTIONAL ACTIVATOR TTDR-RELATED"/>
    <property type="match status" value="1"/>
</dbReference>
<gene>
    <name evidence="7" type="ORF">E0E05_02330</name>
</gene>
<keyword evidence="4" id="KW-0804">Transcription</keyword>
<feature type="compositionally biased region" description="Basic and acidic residues" evidence="5">
    <location>
        <begin position="341"/>
        <end position="350"/>
    </location>
</feature>
<dbReference type="InterPro" id="IPR005119">
    <property type="entry name" value="LysR_subst-bd"/>
</dbReference>
<keyword evidence="8" id="KW-1185">Reference proteome</keyword>
<accession>A0A4P6UZT4</accession>
<dbReference type="Pfam" id="PF00126">
    <property type="entry name" value="HTH_1"/>
    <property type="match status" value="1"/>
</dbReference>
<dbReference type="PANTHER" id="PTHR30537">
    <property type="entry name" value="HTH-TYPE TRANSCRIPTIONAL REGULATOR"/>
    <property type="match status" value="1"/>
</dbReference>
<dbReference type="FunFam" id="3.40.190.290:FF:000001">
    <property type="entry name" value="Transcriptional regulator, LysR family"/>
    <property type="match status" value="1"/>
</dbReference>
<keyword evidence="3" id="KW-0238">DNA-binding</keyword>
<dbReference type="InterPro" id="IPR036390">
    <property type="entry name" value="WH_DNA-bd_sf"/>
</dbReference>
<dbReference type="Pfam" id="PF03466">
    <property type="entry name" value="LysR_substrate"/>
    <property type="match status" value="1"/>
</dbReference>
<evidence type="ECO:0000259" key="6">
    <source>
        <dbReference type="PROSITE" id="PS50931"/>
    </source>
</evidence>